<dbReference type="Proteomes" id="UP000694726">
    <property type="component" value="Unplaced"/>
</dbReference>
<evidence type="ECO:0000256" key="1">
    <source>
        <dbReference type="ARBA" id="ARBA00004123"/>
    </source>
</evidence>
<accession>A0A8D0UF54</accession>
<keyword evidence="2" id="KW-0678">Repressor</keyword>
<dbReference type="InterPro" id="IPR011598">
    <property type="entry name" value="bHLH_dom"/>
</dbReference>
<dbReference type="Pfam" id="PF00010">
    <property type="entry name" value="HLH"/>
    <property type="match status" value="1"/>
</dbReference>
<dbReference type="SMART" id="SM00353">
    <property type="entry name" value="HLH"/>
    <property type="match status" value="1"/>
</dbReference>
<evidence type="ECO:0000256" key="3">
    <source>
        <dbReference type="ARBA" id="ARBA00023015"/>
    </source>
</evidence>
<evidence type="ECO:0000313" key="8">
    <source>
        <dbReference type="Proteomes" id="UP000694726"/>
    </source>
</evidence>
<dbReference type="PROSITE" id="PS50888">
    <property type="entry name" value="BHLH"/>
    <property type="match status" value="1"/>
</dbReference>
<comment type="subcellular location">
    <subcellularLocation>
        <location evidence="1">Nucleus</location>
    </subcellularLocation>
</comment>
<dbReference type="CDD" id="cd11461">
    <property type="entry name" value="bHLH-O_HES5"/>
    <property type="match status" value="1"/>
</dbReference>
<evidence type="ECO:0000256" key="5">
    <source>
        <dbReference type="ARBA" id="ARBA00023242"/>
    </source>
</evidence>
<keyword evidence="4" id="KW-0804">Transcription</keyword>
<evidence type="ECO:0000259" key="6">
    <source>
        <dbReference type="PROSITE" id="PS50888"/>
    </source>
</evidence>
<name>A0A8D0UF54_PIG</name>
<dbReference type="AlphaFoldDB" id="A0A8D0UF54"/>
<proteinExistence type="predicted"/>
<dbReference type="InterPro" id="IPR050370">
    <property type="entry name" value="HES_HEY"/>
</dbReference>
<protein>
    <recommendedName>
        <fullName evidence="6">BHLH domain-containing protein</fullName>
    </recommendedName>
</protein>
<dbReference type="SUPFAM" id="SSF47459">
    <property type="entry name" value="HLH, helix-loop-helix DNA-binding domain"/>
    <property type="match status" value="1"/>
</dbReference>
<reference evidence="7" key="1">
    <citation type="submission" date="2025-08" db="UniProtKB">
        <authorList>
            <consortium name="Ensembl"/>
        </authorList>
    </citation>
    <scope>IDENTIFICATION</scope>
</reference>
<dbReference type="PANTHER" id="PTHR10985">
    <property type="entry name" value="BASIC HELIX-LOOP-HELIX TRANSCRIPTION FACTOR, HES-RELATED"/>
    <property type="match status" value="1"/>
</dbReference>
<feature type="domain" description="BHLH" evidence="6">
    <location>
        <begin position="6"/>
        <end position="62"/>
    </location>
</feature>
<keyword evidence="3" id="KW-0805">Transcription regulation</keyword>
<dbReference type="GO" id="GO:0046983">
    <property type="term" value="F:protein dimerization activity"/>
    <property type="evidence" value="ECO:0007669"/>
    <property type="project" value="InterPro"/>
</dbReference>
<organism evidence="7 8">
    <name type="scientific">Sus scrofa</name>
    <name type="common">Pig</name>
    <dbReference type="NCBI Taxonomy" id="9823"/>
    <lineage>
        <taxon>Eukaryota</taxon>
        <taxon>Metazoa</taxon>
        <taxon>Chordata</taxon>
        <taxon>Craniata</taxon>
        <taxon>Vertebrata</taxon>
        <taxon>Euteleostomi</taxon>
        <taxon>Mammalia</taxon>
        <taxon>Eutheria</taxon>
        <taxon>Laurasiatheria</taxon>
        <taxon>Artiodactyla</taxon>
        <taxon>Suina</taxon>
        <taxon>Suidae</taxon>
        <taxon>Sus</taxon>
    </lineage>
</organism>
<keyword evidence="5" id="KW-0539">Nucleus</keyword>
<evidence type="ECO:0000256" key="4">
    <source>
        <dbReference type="ARBA" id="ARBA00023163"/>
    </source>
</evidence>
<dbReference type="Ensembl" id="ENSSSCT00015109655.1">
    <property type="protein sequence ID" value="ENSSSCP00015046671.1"/>
    <property type="gene ID" value="ENSSSCG00015080619.1"/>
</dbReference>
<evidence type="ECO:0000256" key="2">
    <source>
        <dbReference type="ARBA" id="ARBA00022491"/>
    </source>
</evidence>
<evidence type="ECO:0000313" key="7">
    <source>
        <dbReference type="Ensembl" id="ENSSSCP00015046671.1"/>
    </source>
</evidence>
<dbReference type="GO" id="GO:0005634">
    <property type="term" value="C:nucleus"/>
    <property type="evidence" value="ECO:0007669"/>
    <property type="project" value="UniProtKB-SubCell"/>
</dbReference>
<dbReference type="InterPro" id="IPR036638">
    <property type="entry name" value="HLH_DNA-bd_sf"/>
</dbReference>
<sequence>MGRRLCAARAAIGRRKMRRDRINSSIEQLKLLLEQEFARHQPNSKLEKADILEMAVSYLKHSKGEPAPRPGPPRAPTPRCCGGSMIFVGGGARPASAPRVEGLLQIRCCRASGPAVPWAHLPFVKAELKVYPHRKESQPGWVRKDQAGPWLRGPCVGLVIWFGAHSGLCVGGEGPPHDP</sequence>
<dbReference type="Gene3D" id="4.10.280.10">
    <property type="entry name" value="Helix-loop-helix DNA-binding domain"/>
    <property type="match status" value="1"/>
</dbReference>